<dbReference type="KEGG" id="gcr:GcLGCM259_1864"/>
<evidence type="ECO:0000313" key="2">
    <source>
        <dbReference type="Proteomes" id="UP000307000"/>
    </source>
</evidence>
<accession>A0A5B7WUH8</accession>
<dbReference type="Proteomes" id="UP000307000">
    <property type="component" value="Chromosome"/>
</dbReference>
<proteinExistence type="predicted"/>
<keyword evidence="2" id="KW-1185">Reference proteome</keyword>
<reference evidence="1 2" key="1">
    <citation type="submission" date="2018-12" db="EMBL/GenBank/DDBJ databases">
        <title>Complete Genome Sequence of Glutamicibacter creatinolyticus strain LGCM259,isolated from an abscess of a 12-year-old mare in Italy.</title>
        <authorList>
            <person name="Santos R.G."/>
            <person name="Silva A.L."/>
            <person name="Seyffert N."/>
            <person name="Castro T.L.P."/>
            <person name="Attili A.R."/>
            <person name="Rifici C."/>
            <person name="Mazzullo G."/>
            <person name="Brenig B."/>
            <person name="Venanzi F."/>
            <person name="Azevedo V."/>
        </authorList>
    </citation>
    <scope>NUCLEOTIDE SEQUENCE [LARGE SCALE GENOMIC DNA]</scope>
    <source>
        <strain evidence="1 2">LGCM 259</strain>
    </source>
</reference>
<sequence>MSTTTLHPSVTSVSWLQRPAAHLTVRLQGPALPHPTRHQSPQAIAKPMNWIFHRAPAPRTGRMAAVQLCHAVARAVFEVLSGYRSIRQLNFAMEPGCVEKIKRQMLIETRNFTTTAQPGTTHGCVRTIRMEQTQSGAYECAAVLAFKHRVRAVALRIEPWHGRWQVTELEVL</sequence>
<dbReference type="Pfam" id="PF20060">
    <property type="entry name" value="DUF6459"/>
    <property type="match status" value="1"/>
</dbReference>
<protein>
    <submittedName>
        <fullName evidence="1">Uncharacterized protein</fullName>
    </submittedName>
</protein>
<dbReference type="RefSeq" id="WP_054820954.1">
    <property type="nucleotide sequence ID" value="NZ_CP034412.1"/>
</dbReference>
<gene>
    <name evidence="1" type="ORF">GcLGCM259_1864</name>
</gene>
<evidence type="ECO:0000313" key="1">
    <source>
        <dbReference type="EMBL" id="QCY47582.1"/>
    </source>
</evidence>
<name>A0A5B7WUH8_9MICC</name>
<dbReference type="InterPro" id="IPR045596">
    <property type="entry name" value="DUF6459"/>
</dbReference>
<dbReference type="EMBL" id="CP034412">
    <property type="protein sequence ID" value="QCY47582.1"/>
    <property type="molecule type" value="Genomic_DNA"/>
</dbReference>
<dbReference type="AlphaFoldDB" id="A0A5B7WUH8"/>
<organism evidence="1 2">
    <name type="scientific">Glutamicibacter creatinolyticus</name>
    <dbReference type="NCBI Taxonomy" id="162496"/>
    <lineage>
        <taxon>Bacteria</taxon>
        <taxon>Bacillati</taxon>
        <taxon>Actinomycetota</taxon>
        <taxon>Actinomycetes</taxon>
        <taxon>Micrococcales</taxon>
        <taxon>Micrococcaceae</taxon>
        <taxon>Glutamicibacter</taxon>
    </lineage>
</organism>